<dbReference type="AlphaFoldDB" id="A0A9X2IU92"/>
<feature type="region of interest" description="Disordered" evidence="1">
    <location>
        <begin position="78"/>
        <end position="106"/>
    </location>
</feature>
<feature type="domain" description="Apiosidase-like catalytic" evidence="2">
    <location>
        <begin position="208"/>
        <end position="463"/>
    </location>
</feature>
<gene>
    <name evidence="5" type="ORF">NB037_15290</name>
</gene>
<dbReference type="InterPro" id="IPR013783">
    <property type="entry name" value="Ig-like_fold"/>
</dbReference>
<dbReference type="Gene3D" id="2.60.40.3950">
    <property type="match status" value="1"/>
</dbReference>
<feature type="domain" description="DUF5060" evidence="3">
    <location>
        <begin position="115"/>
        <end position="176"/>
    </location>
</feature>
<evidence type="ECO:0000259" key="3">
    <source>
        <dbReference type="Pfam" id="PF16586"/>
    </source>
</evidence>
<dbReference type="PANTHER" id="PTHR37836:SF2">
    <property type="entry name" value="DUF4038 DOMAIN-CONTAINING PROTEIN"/>
    <property type="match status" value="1"/>
</dbReference>
<feature type="compositionally biased region" description="Basic and acidic residues" evidence="1">
    <location>
        <begin position="79"/>
        <end position="90"/>
    </location>
</feature>
<dbReference type="Pfam" id="PF16586">
    <property type="entry name" value="DUF5060"/>
    <property type="match status" value="1"/>
</dbReference>
<dbReference type="InterPro" id="IPR032260">
    <property type="entry name" value="DUF5060"/>
</dbReference>
<evidence type="ECO:0000259" key="2">
    <source>
        <dbReference type="Pfam" id="PF13204"/>
    </source>
</evidence>
<feature type="domain" description="DUF5605" evidence="4">
    <location>
        <begin position="512"/>
        <end position="583"/>
    </location>
</feature>
<dbReference type="PANTHER" id="PTHR37836">
    <property type="entry name" value="LMO1036 PROTEIN"/>
    <property type="match status" value="1"/>
</dbReference>
<reference evidence="5" key="1">
    <citation type="submission" date="2022-06" db="EMBL/GenBank/DDBJ databases">
        <title>Whole genome shotgun sequencing (WGS) of Rathayibacter sp. ZW T2_19, isolated from stored onions (Allium cepa).</title>
        <authorList>
            <person name="Stoll D.A."/>
            <person name="Huch M."/>
        </authorList>
    </citation>
    <scope>NUCLEOTIDE SEQUENCE</scope>
    <source>
        <strain evidence="5">ZW T2_19</strain>
    </source>
</reference>
<evidence type="ECO:0000313" key="5">
    <source>
        <dbReference type="EMBL" id="MCM6763782.1"/>
    </source>
</evidence>
<sequence length="606" mass="66813">MAFTRDSTLASVLDTPEAAALVRRHAPGVVNSPLLVQLRSAPLGLVVGLDPLLGGDEVRAEAFWSALAEVDDSALAPPRPERVIAAPRDDYEPESTPRGSAALRPPAAGSVHAPCEIVVDGPSHGNPFVDVEFSVEFRVGDGASVVRVGGFYDGDGVYRARFLPGAAGTWSFRTSSTARSLDGLVGAVEVGPALPDAHGPVRVADAFHFAHADGVRHVPLGTTAYAWTHQSAELEEATLATLADGPFTKVRMCVFPKAYLYNTNEPERYPFERDADGGWDVERPEPEFFRHLEERVADLDGLGIQADVILFHAYDRWGFSDLGRAADDLVTRYVVRRLAALPNVWWSLANEYDLLWSKSVEDWERLAAIVVDEDPVGHLLSIHNCFGFYDYTRPWITHASVQRIDVYRTAENTDAWREEWGKPVVIDECAYEGDIDQGWGNITGEEMTRRFWEGAVRGGYVGHGETYLNDREELWWSKGGELVGDSPERIAFLRRITAEMPDGRIDPMASEWDAPWGASGGVQLVYFGFNRPRFRTIVRDPADRWIVDVIDTWRMTVDRVPGVFSGSFRVELPGRQYVAIRLTKVAGVAEVADIADAPASVPGVPA</sequence>
<evidence type="ECO:0000256" key="1">
    <source>
        <dbReference type="SAM" id="MobiDB-lite"/>
    </source>
</evidence>
<dbReference type="InterPro" id="IPR017853">
    <property type="entry name" value="GH"/>
</dbReference>
<keyword evidence="6" id="KW-1185">Reference proteome</keyword>
<organism evidence="5 6">
    <name type="scientific">Rathayibacter rubneri</name>
    <dbReference type="NCBI Taxonomy" id="2950106"/>
    <lineage>
        <taxon>Bacteria</taxon>
        <taxon>Bacillati</taxon>
        <taxon>Actinomycetota</taxon>
        <taxon>Actinomycetes</taxon>
        <taxon>Micrococcales</taxon>
        <taxon>Microbacteriaceae</taxon>
        <taxon>Rathayibacter</taxon>
    </lineage>
</organism>
<dbReference type="Pfam" id="PF18310">
    <property type="entry name" value="DUF5605"/>
    <property type="match status" value="1"/>
</dbReference>
<dbReference type="InterPro" id="IPR041239">
    <property type="entry name" value="DUF5605"/>
</dbReference>
<dbReference type="Proteomes" id="UP001155240">
    <property type="component" value="Unassembled WGS sequence"/>
</dbReference>
<dbReference type="RefSeq" id="WP_251947141.1">
    <property type="nucleotide sequence ID" value="NZ_JAMRYM010000083.1"/>
</dbReference>
<protein>
    <submittedName>
        <fullName evidence="5">DUF5605 domain-containing protein</fullName>
    </submittedName>
</protein>
<dbReference type="EMBL" id="JAMRYM010000083">
    <property type="protein sequence ID" value="MCM6763782.1"/>
    <property type="molecule type" value="Genomic_DNA"/>
</dbReference>
<comment type="caution">
    <text evidence="5">The sequence shown here is derived from an EMBL/GenBank/DDBJ whole genome shotgun (WGS) entry which is preliminary data.</text>
</comment>
<evidence type="ECO:0000259" key="4">
    <source>
        <dbReference type="Pfam" id="PF18310"/>
    </source>
</evidence>
<dbReference type="SUPFAM" id="SSF51445">
    <property type="entry name" value="(Trans)glycosidases"/>
    <property type="match status" value="1"/>
</dbReference>
<name>A0A9X2IU92_9MICO</name>
<dbReference type="Pfam" id="PF13204">
    <property type="entry name" value="Apiosidase"/>
    <property type="match status" value="1"/>
</dbReference>
<dbReference type="GO" id="GO:0005975">
    <property type="term" value="P:carbohydrate metabolic process"/>
    <property type="evidence" value="ECO:0007669"/>
    <property type="project" value="UniProtKB-ARBA"/>
</dbReference>
<proteinExistence type="predicted"/>
<accession>A0A9X2IU92</accession>
<dbReference type="Gene3D" id="2.60.40.10">
    <property type="entry name" value="Immunoglobulins"/>
    <property type="match status" value="1"/>
</dbReference>
<evidence type="ECO:0000313" key="6">
    <source>
        <dbReference type="Proteomes" id="UP001155240"/>
    </source>
</evidence>
<dbReference type="Gene3D" id="3.20.20.80">
    <property type="entry name" value="Glycosidases"/>
    <property type="match status" value="1"/>
</dbReference>
<dbReference type="InterPro" id="IPR025277">
    <property type="entry name" value="Apiosidase-like_cat_dom"/>
</dbReference>